<evidence type="ECO:0000313" key="1">
    <source>
        <dbReference type="EMBL" id="RHH14460.1"/>
    </source>
</evidence>
<reference evidence="1 2" key="1">
    <citation type="submission" date="2018-08" db="EMBL/GenBank/DDBJ databases">
        <title>A genome reference for cultivated species of the human gut microbiota.</title>
        <authorList>
            <person name="Zou Y."/>
            <person name="Xue W."/>
            <person name="Luo G."/>
        </authorList>
    </citation>
    <scope>NUCLEOTIDE SEQUENCE [LARGE SCALE GENOMIC DNA]</scope>
    <source>
        <strain evidence="1 2">AM18-6</strain>
    </source>
</reference>
<organism evidence="1 2">
    <name type="scientific">Bacteroides fragilis</name>
    <dbReference type="NCBI Taxonomy" id="817"/>
    <lineage>
        <taxon>Bacteria</taxon>
        <taxon>Pseudomonadati</taxon>
        <taxon>Bacteroidota</taxon>
        <taxon>Bacteroidia</taxon>
        <taxon>Bacteroidales</taxon>
        <taxon>Bacteroidaceae</taxon>
        <taxon>Bacteroides</taxon>
    </lineage>
</organism>
<dbReference type="EMBL" id="QRJE01000008">
    <property type="protein sequence ID" value="RHH14460.1"/>
    <property type="molecule type" value="Genomic_DNA"/>
</dbReference>
<gene>
    <name evidence="1" type="ORF">DW228_06565</name>
</gene>
<comment type="caution">
    <text evidence="1">The sequence shown here is derived from an EMBL/GenBank/DDBJ whole genome shotgun (WGS) entry which is preliminary data.</text>
</comment>
<accession>A0A396C858</accession>
<name>A0A396C858_BACFG</name>
<proteinExistence type="predicted"/>
<dbReference type="Proteomes" id="UP000266644">
    <property type="component" value="Unassembled WGS sequence"/>
</dbReference>
<sequence>MEYKLFHVSSYGVQFVVTVVASHFDDYLIGFINNGLEEGNGLFEYIADRQCESTLAGDFDAECFMDTEGQADRNLAKEYKIKASFKVIGFEEGCCDWLKVTEAVSPSAKKPIKALIKGEFFRLSDTDKAKVWVRGDYVPSERKYSTYQYDDINHERLFKGSREVFIGFTF</sequence>
<evidence type="ECO:0000313" key="2">
    <source>
        <dbReference type="Proteomes" id="UP000266644"/>
    </source>
</evidence>
<protein>
    <submittedName>
        <fullName evidence="1">Uncharacterized protein</fullName>
    </submittedName>
</protein>
<dbReference type="AlphaFoldDB" id="A0A396C858"/>